<feature type="domain" description="Large ribosomal subunit protein uL15/eL18" evidence="5">
    <location>
        <begin position="2"/>
        <end position="189"/>
    </location>
</feature>
<dbReference type="GO" id="GO:0006412">
    <property type="term" value="P:translation"/>
    <property type="evidence" value="ECO:0007669"/>
    <property type="project" value="InterPro"/>
</dbReference>
<evidence type="ECO:0000256" key="2">
    <source>
        <dbReference type="ARBA" id="ARBA00022980"/>
    </source>
</evidence>
<evidence type="ECO:0000256" key="3">
    <source>
        <dbReference type="ARBA" id="ARBA00023274"/>
    </source>
</evidence>
<feature type="region of interest" description="Disordered" evidence="4">
    <location>
        <begin position="1"/>
        <end position="20"/>
    </location>
</feature>
<evidence type="ECO:0000313" key="7">
    <source>
        <dbReference type="Proteomes" id="UP000530660"/>
    </source>
</evidence>
<evidence type="ECO:0000256" key="4">
    <source>
        <dbReference type="SAM" id="MobiDB-lite"/>
    </source>
</evidence>
<keyword evidence="3" id="KW-0687">Ribonucleoprotein</keyword>
<dbReference type="PANTHER" id="PTHR10934:SF2">
    <property type="entry name" value="LARGE RIBOSOMAL SUBUNIT PROTEIN EL18"/>
    <property type="match status" value="1"/>
</dbReference>
<comment type="caution">
    <text evidence="6">The sequence shown here is derived from an EMBL/GenBank/DDBJ whole genome shotgun (WGS) entry which is preliminary data.</text>
</comment>
<name>A0A7J7IDT8_9RHOD</name>
<reference evidence="6 7" key="1">
    <citation type="journal article" date="2020" name="J. Phycol.">
        <title>Comparative genome analysis reveals Cyanidiococcus gen. nov., a new extremophilic red algal genus sister to Cyanidioschyzon (Cyanidioschyzonaceae, Rhodophyta).</title>
        <authorList>
            <person name="Liu S.-L."/>
            <person name="Chiang Y.-R."/>
            <person name="Yoon H.S."/>
            <person name="Fu H.-Y."/>
        </authorList>
    </citation>
    <scope>NUCLEOTIDE SEQUENCE [LARGE SCALE GENOMIC DNA]</scope>
    <source>
        <strain evidence="6 7">THAL066</strain>
    </source>
</reference>
<keyword evidence="7" id="KW-1185">Reference proteome</keyword>
<dbReference type="EMBL" id="VWRR01000019">
    <property type="protein sequence ID" value="KAF6000491.1"/>
    <property type="molecule type" value="Genomic_DNA"/>
</dbReference>
<dbReference type="PANTHER" id="PTHR10934">
    <property type="entry name" value="60S RIBOSOMAL PROTEIN L18"/>
    <property type="match status" value="1"/>
</dbReference>
<dbReference type="GO" id="GO:0003723">
    <property type="term" value="F:RNA binding"/>
    <property type="evidence" value="ECO:0007669"/>
    <property type="project" value="TreeGrafter"/>
</dbReference>
<evidence type="ECO:0000256" key="1">
    <source>
        <dbReference type="ARBA" id="ARBA00006815"/>
    </source>
</evidence>
<dbReference type="SUPFAM" id="SSF52080">
    <property type="entry name" value="Ribosomal proteins L15p and L18e"/>
    <property type="match status" value="1"/>
</dbReference>
<feature type="region of interest" description="Disordered" evidence="4">
    <location>
        <begin position="166"/>
        <end position="189"/>
    </location>
</feature>
<keyword evidence="2 6" id="KW-0689">Ribosomal protein</keyword>
<dbReference type="InterPro" id="IPR036227">
    <property type="entry name" value="Ribosomal_uL15/eL18_sf"/>
</dbReference>
<evidence type="ECO:0000313" key="6">
    <source>
        <dbReference type="EMBL" id="KAF6000491.1"/>
    </source>
</evidence>
<dbReference type="InterPro" id="IPR021131">
    <property type="entry name" value="Ribosomal_uL15/eL18"/>
</dbReference>
<proteinExistence type="inferred from homology"/>
<dbReference type="GO" id="GO:0003735">
    <property type="term" value="F:structural constituent of ribosome"/>
    <property type="evidence" value="ECO:0007669"/>
    <property type="project" value="InterPro"/>
</dbReference>
<dbReference type="Proteomes" id="UP000530660">
    <property type="component" value="Unassembled WGS sequence"/>
</dbReference>
<dbReference type="PROSITE" id="PS01106">
    <property type="entry name" value="RIBOSOMAL_L18E"/>
    <property type="match status" value="1"/>
</dbReference>
<dbReference type="OrthoDB" id="6353017at2759"/>
<sequence length="189" mass="21864">MGIDLRAGGRSKRKQRDAPRSQDPYLRLLVRLYAFLARRTGARFNAVVWKRLCMSRTNRPPISLSRLLRYYDESKRKAGRIAVVIGKVLDDERKLRIPPNVRLCALQVSETARARIEAAGGQVITLDQLALMAPRGENTVLIRGRLHQRRCYKHFVGVMGREHARPYTRSKGRKFERARGRRRSRGFKV</sequence>
<protein>
    <submittedName>
        <fullName evidence="6">60S ribosomal protein L18</fullName>
    </submittedName>
</protein>
<evidence type="ECO:0000259" key="5">
    <source>
        <dbReference type="Pfam" id="PF17135"/>
    </source>
</evidence>
<accession>A0A7J7IDT8</accession>
<comment type="similarity">
    <text evidence="1">Belongs to the eukaryotic ribosomal protein eL18 family.</text>
</comment>
<feature type="compositionally biased region" description="Basic residues" evidence="4">
    <location>
        <begin position="179"/>
        <end position="189"/>
    </location>
</feature>
<gene>
    <name evidence="6" type="primary">RPL18</name>
    <name evidence="6" type="ORF">F1559_000328</name>
</gene>
<dbReference type="InterPro" id="IPR021132">
    <property type="entry name" value="Ribosomal_eL18/eL18-A/B/_CS"/>
</dbReference>
<dbReference type="Pfam" id="PF17135">
    <property type="entry name" value="Ribosomal_L18"/>
    <property type="match status" value="1"/>
</dbReference>
<dbReference type="Gene3D" id="3.100.10.10">
    <property type="match status" value="1"/>
</dbReference>
<dbReference type="GO" id="GO:0022625">
    <property type="term" value="C:cytosolic large ribosomal subunit"/>
    <property type="evidence" value="ECO:0007669"/>
    <property type="project" value="TreeGrafter"/>
</dbReference>
<dbReference type="AlphaFoldDB" id="A0A7J7IDT8"/>
<organism evidence="6 7">
    <name type="scientific">Cyanidiococcus yangmingshanensis</name>
    <dbReference type="NCBI Taxonomy" id="2690220"/>
    <lineage>
        <taxon>Eukaryota</taxon>
        <taxon>Rhodophyta</taxon>
        <taxon>Bangiophyceae</taxon>
        <taxon>Cyanidiales</taxon>
        <taxon>Cyanidiaceae</taxon>
        <taxon>Cyanidiococcus</taxon>
    </lineage>
</organism>
<dbReference type="FunFam" id="3.100.10.10:FF:000001">
    <property type="entry name" value="60S ribosomal protein L18"/>
    <property type="match status" value="1"/>
</dbReference>
<dbReference type="InterPro" id="IPR000039">
    <property type="entry name" value="Ribosomal_eL18"/>
</dbReference>